<sequence length="120" mass="13098">MRINYVLKRAKHVLCILTLLTGFALHAQNLTINFPLSKSVQASTSNHFGLMSCNATLLEKQSTTITPNLCDFENVKTSNICSLGKESKDLAKKTRRIAENGGGANAPNLRNGFNFKTSAL</sequence>
<keyword evidence="1" id="KW-0732">Signal</keyword>
<feature type="chain" id="PRO_5045346650" evidence="1">
    <location>
        <begin position="28"/>
        <end position="120"/>
    </location>
</feature>
<evidence type="ECO:0000256" key="1">
    <source>
        <dbReference type="SAM" id="SignalP"/>
    </source>
</evidence>
<dbReference type="RefSeq" id="WP_257500283.1">
    <property type="nucleotide sequence ID" value="NZ_CP102382.1"/>
</dbReference>
<evidence type="ECO:0000313" key="3">
    <source>
        <dbReference type="Proteomes" id="UP001317001"/>
    </source>
</evidence>
<name>A0ABY5NUU9_9FLAO</name>
<dbReference type="EMBL" id="CP102382">
    <property type="protein sequence ID" value="UUV22366.1"/>
    <property type="molecule type" value="Genomic_DNA"/>
</dbReference>
<feature type="signal peptide" evidence="1">
    <location>
        <begin position="1"/>
        <end position="27"/>
    </location>
</feature>
<proteinExistence type="predicted"/>
<protein>
    <submittedName>
        <fullName evidence="2">Uncharacterized protein</fullName>
    </submittedName>
</protein>
<organism evidence="2 3">
    <name type="scientific">Paenimyroides aestuarii</name>
    <dbReference type="NCBI Taxonomy" id="2968490"/>
    <lineage>
        <taxon>Bacteria</taxon>
        <taxon>Pseudomonadati</taxon>
        <taxon>Bacteroidota</taxon>
        <taxon>Flavobacteriia</taxon>
        <taxon>Flavobacteriales</taxon>
        <taxon>Flavobacteriaceae</taxon>
        <taxon>Paenimyroides</taxon>
    </lineage>
</organism>
<keyword evidence="3" id="KW-1185">Reference proteome</keyword>
<dbReference type="Proteomes" id="UP001317001">
    <property type="component" value="Chromosome"/>
</dbReference>
<gene>
    <name evidence="2" type="ORF">NPX36_04825</name>
</gene>
<accession>A0ABY5NUU9</accession>
<evidence type="ECO:0000313" key="2">
    <source>
        <dbReference type="EMBL" id="UUV22366.1"/>
    </source>
</evidence>
<reference evidence="2 3" key="1">
    <citation type="submission" date="2022-08" db="EMBL/GenBank/DDBJ databases">
        <title>Myroides zhujiangensis sp. nov., a novel bacterium isolated from sediment in the Pearl River Estuary.</title>
        <authorList>
            <person name="Cui L."/>
        </authorList>
    </citation>
    <scope>NUCLEOTIDE SEQUENCE [LARGE SCALE GENOMIC DNA]</scope>
    <source>
        <strain evidence="2 3">SCSIO 72103</strain>
    </source>
</reference>